<evidence type="ECO:0000313" key="4">
    <source>
        <dbReference type="Proteomes" id="UP000466517"/>
    </source>
</evidence>
<dbReference type="PANTHER" id="PTHR48081">
    <property type="entry name" value="AB HYDROLASE SUPERFAMILY PROTEIN C4A8.06C"/>
    <property type="match status" value="1"/>
</dbReference>
<feature type="domain" description="BD-FAE-like" evidence="2">
    <location>
        <begin position="59"/>
        <end position="236"/>
    </location>
</feature>
<dbReference type="InterPro" id="IPR029058">
    <property type="entry name" value="AB_hydrolase_fold"/>
</dbReference>
<dbReference type="EMBL" id="AP022610">
    <property type="protein sequence ID" value="BBZ26405.1"/>
    <property type="molecule type" value="Genomic_DNA"/>
</dbReference>
<dbReference type="Proteomes" id="UP000466517">
    <property type="component" value="Chromosome"/>
</dbReference>
<gene>
    <name evidence="3" type="ORF">MMAD_07000</name>
</gene>
<dbReference type="SUPFAM" id="SSF53474">
    <property type="entry name" value="alpha/beta-Hydrolases"/>
    <property type="match status" value="1"/>
</dbReference>
<organism evidence="3 4">
    <name type="scientific">Mycolicibacterium madagascariense</name>
    <dbReference type="NCBI Taxonomy" id="212765"/>
    <lineage>
        <taxon>Bacteria</taxon>
        <taxon>Bacillati</taxon>
        <taxon>Actinomycetota</taxon>
        <taxon>Actinomycetes</taxon>
        <taxon>Mycobacteriales</taxon>
        <taxon>Mycobacteriaceae</taxon>
        <taxon>Mycolicibacterium</taxon>
    </lineage>
</organism>
<reference evidence="3 4" key="1">
    <citation type="journal article" date="2019" name="Emerg. Microbes Infect.">
        <title>Comprehensive subspecies identification of 175 nontuberculous mycobacteria species based on 7547 genomic profiles.</title>
        <authorList>
            <person name="Matsumoto Y."/>
            <person name="Kinjo T."/>
            <person name="Motooka D."/>
            <person name="Nabeya D."/>
            <person name="Jung N."/>
            <person name="Uechi K."/>
            <person name="Horii T."/>
            <person name="Iida T."/>
            <person name="Fujita J."/>
            <person name="Nakamura S."/>
        </authorList>
    </citation>
    <scope>NUCLEOTIDE SEQUENCE [LARGE SCALE GENOMIC DNA]</scope>
    <source>
        <strain evidence="3 4">JCM 13574</strain>
    </source>
</reference>
<evidence type="ECO:0000256" key="1">
    <source>
        <dbReference type="ARBA" id="ARBA00022801"/>
    </source>
</evidence>
<name>A0A7I7XAS7_9MYCO</name>
<dbReference type="AlphaFoldDB" id="A0A7I7XAS7"/>
<dbReference type="RefSeq" id="WP_163732575.1">
    <property type="nucleotide sequence ID" value="NZ_AP022610.1"/>
</dbReference>
<proteinExistence type="predicted"/>
<dbReference type="GO" id="GO:0016787">
    <property type="term" value="F:hydrolase activity"/>
    <property type="evidence" value="ECO:0007669"/>
    <property type="project" value="UniProtKB-KW"/>
</dbReference>
<dbReference type="InterPro" id="IPR049492">
    <property type="entry name" value="BD-FAE-like_dom"/>
</dbReference>
<keyword evidence="1" id="KW-0378">Hydrolase</keyword>
<keyword evidence="4" id="KW-1185">Reference proteome</keyword>
<dbReference type="Gene3D" id="3.40.50.1820">
    <property type="entry name" value="alpha/beta hydrolase"/>
    <property type="match status" value="1"/>
</dbReference>
<dbReference type="InterPro" id="IPR050300">
    <property type="entry name" value="GDXG_lipolytic_enzyme"/>
</dbReference>
<accession>A0A7I7XAS7</accession>
<evidence type="ECO:0000259" key="2">
    <source>
        <dbReference type="Pfam" id="PF20434"/>
    </source>
</evidence>
<evidence type="ECO:0000313" key="3">
    <source>
        <dbReference type="EMBL" id="BBZ26405.1"/>
    </source>
</evidence>
<sequence>MNGERFGRRTALGLAGGLAAVMAGCSTGAPRASGDDDGAVRYAYGPSPSQYAELTVPSGSAPAPVVVIIHGGYWSASYGAELGRPLAVDLVGRGFATCNVEYRRVGEGGGWPQTGEDVAAAVDALRGRPGLDLNHVVALGHSAGGQLAGWLAARRGGAVELTGAVLQAGVLDLVRASAEGLGGGAVDAFLGGSPAERPDAYAQASPTARVPLGVRSICVHGTSDTLVPITQSQDFVDAARRAGDTTELRTVDGDHFGPITVGTPAWDACVAAVRELTGR</sequence>
<protein>
    <submittedName>
        <fullName evidence="3">Putative lipase/esterase</fullName>
    </submittedName>
</protein>
<dbReference type="KEGG" id="mmag:MMAD_07000"/>
<dbReference type="PROSITE" id="PS51257">
    <property type="entry name" value="PROKAR_LIPOPROTEIN"/>
    <property type="match status" value="1"/>
</dbReference>
<dbReference type="PANTHER" id="PTHR48081:SF13">
    <property type="entry name" value="ALPHA_BETA HYDROLASE"/>
    <property type="match status" value="1"/>
</dbReference>
<dbReference type="PROSITE" id="PS51318">
    <property type="entry name" value="TAT"/>
    <property type="match status" value="1"/>
</dbReference>
<dbReference type="InterPro" id="IPR006311">
    <property type="entry name" value="TAT_signal"/>
</dbReference>
<dbReference type="Pfam" id="PF20434">
    <property type="entry name" value="BD-FAE"/>
    <property type="match status" value="1"/>
</dbReference>